<dbReference type="InterPro" id="IPR036086">
    <property type="entry name" value="ParB/Sulfiredoxin_sf"/>
</dbReference>
<evidence type="ECO:0000256" key="1">
    <source>
        <dbReference type="ARBA" id="ARBA00006295"/>
    </source>
</evidence>
<name>A0A3A1YNP3_9BURK</name>
<dbReference type="Proteomes" id="UP000266206">
    <property type="component" value="Unassembled WGS sequence"/>
</dbReference>
<dbReference type="Pfam" id="PF08535">
    <property type="entry name" value="KorB"/>
    <property type="match status" value="1"/>
</dbReference>
<dbReference type="GO" id="GO:0003677">
    <property type="term" value="F:DNA binding"/>
    <property type="evidence" value="ECO:0007669"/>
    <property type="project" value="InterPro"/>
</dbReference>
<dbReference type="InterPro" id="IPR013741">
    <property type="entry name" value="KorB_domain"/>
</dbReference>
<comment type="similarity">
    <text evidence="1">Belongs to the ParB family.</text>
</comment>
<evidence type="ECO:0000313" key="4">
    <source>
        <dbReference type="Proteomes" id="UP000266206"/>
    </source>
</evidence>
<evidence type="ECO:0000259" key="2">
    <source>
        <dbReference type="SMART" id="SM00470"/>
    </source>
</evidence>
<comment type="caution">
    <text evidence="3">The sequence shown here is derived from an EMBL/GenBank/DDBJ whole genome shotgun (WGS) entry which is preliminary data.</text>
</comment>
<accession>A0A3A1YNP3</accession>
<dbReference type="InterPro" id="IPR004437">
    <property type="entry name" value="ParB/RepB/Spo0J"/>
</dbReference>
<dbReference type="PANTHER" id="PTHR33375:SF1">
    <property type="entry name" value="CHROMOSOME-PARTITIONING PROTEIN PARB-RELATED"/>
    <property type="match status" value="1"/>
</dbReference>
<dbReference type="InterPro" id="IPR050336">
    <property type="entry name" value="Chromosome_partition/occlusion"/>
</dbReference>
<dbReference type="SMART" id="SM00470">
    <property type="entry name" value="ParB"/>
    <property type="match status" value="1"/>
</dbReference>
<gene>
    <name evidence="3" type="ORF">CJP73_13150</name>
</gene>
<sequence length="351" mass="37785">METTQDIGEGRWKRNAGAWRLRISEIGSKSMKNGTNGLAAKQESGLDLAGLGDLAAMLQAPDGTSDQGAPMMVDLDRIREDEGNSRTEGNPGFSDESIAELAESMSGGRGVKSPMSLRPDPNAPGFYIINHGHRRYRAAKVAGLTQVPAFIDGGFDKFDQVIENIHREALTPREIADFIGIAQAEGHTLTEIARLLGKSKAFVSQHAVLLDLPEPVAKAFHEGQVKDVTLVNELVRAHRENPQEVEATIADSRDGLAAKQLTRNQVKALRNKDSNQQAKVPESPILPRTEASDHWICLAMQLSGLPGITVKLDSLGNGATELRLVASGEAALHALAKQLGIDVSHESRFSG</sequence>
<dbReference type="PANTHER" id="PTHR33375">
    <property type="entry name" value="CHROMOSOME-PARTITIONING PROTEIN PARB-RELATED"/>
    <property type="match status" value="1"/>
</dbReference>
<dbReference type="GO" id="GO:0005694">
    <property type="term" value="C:chromosome"/>
    <property type="evidence" value="ECO:0007669"/>
    <property type="project" value="TreeGrafter"/>
</dbReference>
<dbReference type="GO" id="GO:0007059">
    <property type="term" value="P:chromosome segregation"/>
    <property type="evidence" value="ECO:0007669"/>
    <property type="project" value="TreeGrafter"/>
</dbReference>
<proteinExistence type="inferred from homology"/>
<evidence type="ECO:0000313" key="3">
    <source>
        <dbReference type="EMBL" id="RIY39782.1"/>
    </source>
</evidence>
<dbReference type="NCBIfam" id="TIGR00180">
    <property type="entry name" value="parB_part"/>
    <property type="match status" value="1"/>
</dbReference>
<dbReference type="Gene3D" id="6.10.250.140">
    <property type="match status" value="1"/>
</dbReference>
<dbReference type="EMBL" id="NQYH01000013">
    <property type="protein sequence ID" value="RIY39782.1"/>
    <property type="molecule type" value="Genomic_DNA"/>
</dbReference>
<organism evidence="3 4">
    <name type="scientific">Neopusillimonas maritima</name>
    <dbReference type="NCBI Taxonomy" id="2026239"/>
    <lineage>
        <taxon>Bacteria</taxon>
        <taxon>Pseudomonadati</taxon>
        <taxon>Pseudomonadota</taxon>
        <taxon>Betaproteobacteria</taxon>
        <taxon>Burkholderiales</taxon>
        <taxon>Alcaligenaceae</taxon>
        <taxon>Neopusillimonas</taxon>
    </lineage>
</organism>
<dbReference type="Pfam" id="PF02195">
    <property type="entry name" value="ParB_N"/>
    <property type="match status" value="1"/>
</dbReference>
<dbReference type="InterPro" id="IPR042075">
    <property type="entry name" value="KorB_DNA-db"/>
</dbReference>
<dbReference type="Gene3D" id="3.90.1530.30">
    <property type="match status" value="1"/>
</dbReference>
<dbReference type="CDD" id="cd16398">
    <property type="entry name" value="KorB_N_like"/>
    <property type="match status" value="1"/>
</dbReference>
<reference evidence="3 4" key="1">
    <citation type="submission" date="2017-08" db="EMBL/GenBank/DDBJ databases">
        <title>Pusillimonas indicus sp. nov., a member of the family Alcaligenaceae isolated from surface seawater.</title>
        <authorList>
            <person name="Li J."/>
        </authorList>
    </citation>
    <scope>NUCLEOTIDE SEQUENCE [LARGE SCALE GENOMIC DNA]</scope>
    <source>
        <strain evidence="3 4">L52-1-41</strain>
    </source>
</reference>
<protein>
    <recommendedName>
        <fullName evidence="2">ParB-like N-terminal domain-containing protein</fullName>
    </recommendedName>
</protein>
<feature type="domain" description="ParB-like N-terminal" evidence="2">
    <location>
        <begin position="71"/>
        <end position="165"/>
    </location>
</feature>
<dbReference type="AlphaFoldDB" id="A0A3A1YNP3"/>
<dbReference type="SUPFAM" id="SSF110849">
    <property type="entry name" value="ParB/Sulfiredoxin"/>
    <property type="match status" value="1"/>
</dbReference>
<dbReference type="SUPFAM" id="SSF109709">
    <property type="entry name" value="KorB DNA-binding domain-like"/>
    <property type="match status" value="1"/>
</dbReference>
<dbReference type="Gene3D" id="1.10.10.730">
    <property type="entry name" value="KorB DNA-binding domain"/>
    <property type="match status" value="1"/>
</dbReference>
<dbReference type="InterPro" id="IPR003115">
    <property type="entry name" value="ParB_N"/>
</dbReference>